<protein>
    <recommendedName>
        <fullName evidence="2">Succinate dehydrogenase assembly factor 4, mitochondrial</fullName>
    </recommendedName>
</protein>
<dbReference type="Pfam" id="PF07896">
    <property type="entry name" value="DUF1674"/>
    <property type="match status" value="1"/>
</dbReference>
<keyword evidence="6" id="KW-1185">Reference proteome</keyword>
<evidence type="ECO:0000313" key="4">
    <source>
        <dbReference type="EMBL" id="CAH0474136.1"/>
    </source>
</evidence>
<organism evidence="4 7">
    <name type="scientific">Peronospora belbahrii</name>
    <dbReference type="NCBI Taxonomy" id="622444"/>
    <lineage>
        <taxon>Eukaryota</taxon>
        <taxon>Sar</taxon>
        <taxon>Stramenopiles</taxon>
        <taxon>Oomycota</taxon>
        <taxon>Peronosporomycetes</taxon>
        <taxon>Peronosporales</taxon>
        <taxon>Peronosporaceae</taxon>
        <taxon>Peronospora</taxon>
    </lineage>
</organism>
<dbReference type="AlphaFoldDB" id="A0AAU9KR94"/>
<gene>
    <name evidence="5" type="ORF">PBS001_LOCUS5167</name>
    <name evidence="4" type="ORF">PBS003_LOCUS1003</name>
</gene>
<evidence type="ECO:0000313" key="5">
    <source>
        <dbReference type="EMBL" id="CAH0518603.1"/>
    </source>
</evidence>
<dbReference type="EMBL" id="CAKKTJ010000095">
    <property type="protein sequence ID" value="CAH0474136.1"/>
    <property type="molecule type" value="Genomic_DNA"/>
</dbReference>
<sequence>MALRRMLSGSSTTFFQAMKRPQYTCCFYSSKTKEDVNIVTFSPIGKPRVVNAPVIATSDDFEDDEEDEDMVTIGPSGVEYGGPTRGGKLKEPTRFGDWERKGRCCDF</sequence>
<accession>A0AAU9KR94</accession>
<dbReference type="Proteomes" id="UP001160483">
    <property type="component" value="Unassembled WGS sequence"/>
</dbReference>
<comment type="similarity">
    <text evidence="1">Belongs to the SDHAF4 family.</text>
</comment>
<dbReference type="PANTHER" id="PTHR28524:SF3">
    <property type="entry name" value="SUCCINATE DEHYDROGENASE ASSEMBLY FACTOR 4, MITOCHONDRIAL"/>
    <property type="match status" value="1"/>
</dbReference>
<feature type="region of interest" description="Disordered" evidence="3">
    <location>
        <begin position="73"/>
        <end position="93"/>
    </location>
</feature>
<evidence type="ECO:0000256" key="1">
    <source>
        <dbReference type="ARBA" id="ARBA00005701"/>
    </source>
</evidence>
<dbReference type="Proteomes" id="UP001158986">
    <property type="component" value="Unassembled WGS sequence"/>
</dbReference>
<comment type="caution">
    <text evidence="4">The sequence shown here is derived from an EMBL/GenBank/DDBJ whole genome shotgun (WGS) entry which is preliminary data.</text>
</comment>
<dbReference type="EMBL" id="CAKLCB010000264">
    <property type="protein sequence ID" value="CAH0518603.1"/>
    <property type="molecule type" value="Genomic_DNA"/>
</dbReference>
<name>A0AAU9KR94_9STRA</name>
<evidence type="ECO:0000313" key="6">
    <source>
        <dbReference type="Proteomes" id="UP001158986"/>
    </source>
</evidence>
<evidence type="ECO:0000313" key="7">
    <source>
        <dbReference type="Proteomes" id="UP001160483"/>
    </source>
</evidence>
<proteinExistence type="inferred from homology"/>
<dbReference type="PANTHER" id="PTHR28524">
    <property type="entry name" value="SUCCINATE DEHYDROGENASE ASSEMBLY FACTOR 4, MITOCHONDRIAL"/>
    <property type="match status" value="1"/>
</dbReference>
<evidence type="ECO:0000256" key="2">
    <source>
        <dbReference type="ARBA" id="ARBA00022170"/>
    </source>
</evidence>
<dbReference type="GO" id="GO:0034553">
    <property type="term" value="P:mitochondrial respiratory chain complex II assembly"/>
    <property type="evidence" value="ECO:0007669"/>
    <property type="project" value="TreeGrafter"/>
</dbReference>
<dbReference type="GO" id="GO:0005739">
    <property type="term" value="C:mitochondrion"/>
    <property type="evidence" value="ECO:0007669"/>
    <property type="project" value="TreeGrafter"/>
</dbReference>
<evidence type="ECO:0000256" key="3">
    <source>
        <dbReference type="SAM" id="MobiDB-lite"/>
    </source>
</evidence>
<reference evidence="4 6" key="1">
    <citation type="submission" date="2021-11" db="EMBL/GenBank/DDBJ databases">
        <authorList>
            <person name="Islam A."/>
            <person name="Islam S."/>
            <person name="Flora M.S."/>
            <person name="Rahman M."/>
            <person name="Ziaur R.M."/>
            <person name="Epstein J.H."/>
            <person name="Hassan M."/>
            <person name="Klassen M."/>
            <person name="Woodard K."/>
            <person name="Webb A."/>
            <person name="Webby R.J."/>
            <person name="El Zowalaty M.E."/>
        </authorList>
    </citation>
    <scope>NUCLEOTIDE SEQUENCE</scope>
    <source>
        <strain evidence="5">Pbs1</strain>
        <strain evidence="4">Pbs3</strain>
    </source>
</reference>
<dbReference type="InterPro" id="IPR012875">
    <property type="entry name" value="SDHF4"/>
</dbReference>